<evidence type="ECO:0000313" key="2">
    <source>
        <dbReference type="Proteomes" id="UP000315647"/>
    </source>
</evidence>
<sequence>MDKEILEEIDKAIKNLANHCTTMNIGSSHALNFSQAALNLAFCRKRLLEEKSGDEKTPESPPS</sequence>
<gene>
    <name evidence="1" type="ORF">Enr10x_21310</name>
</gene>
<proteinExistence type="predicted"/>
<dbReference type="Proteomes" id="UP000315647">
    <property type="component" value="Chromosome"/>
</dbReference>
<dbReference type="AlphaFoldDB" id="A0A517Q5B6"/>
<keyword evidence="2" id="KW-1185">Reference proteome</keyword>
<dbReference type="EMBL" id="CP037421">
    <property type="protein sequence ID" value="QDT26821.1"/>
    <property type="molecule type" value="Genomic_DNA"/>
</dbReference>
<name>A0A517Q5B6_9PLAN</name>
<evidence type="ECO:0000313" key="1">
    <source>
        <dbReference type="EMBL" id="QDT26821.1"/>
    </source>
</evidence>
<protein>
    <submittedName>
        <fullName evidence="1">Uncharacterized protein</fullName>
    </submittedName>
</protein>
<accession>A0A517Q5B6</accession>
<reference evidence="1 2" key="1">
    <citation type="submission" date="2019-03" db="EMBL/GenBank/DDBJ databases">
        <title>Deep-cultivation of Planctomycetes and their phenomic and genomic characterization uncovers novel biology.</title>
        <authorList>
            <person name="Wiegand S."/>
            <person name="Jogler M."/>
            <person name="Boedeker C."/>
            <person name="Pinto D."/>
            <person name="Vollmers J."/>
            <person name="Rivas-Marin E."/>
            <person name="Kohn T."/>
            <person name="Peeters S.H."/>
            <person name="Heuer A."/>
            <person name="Rast P."/>
            <person name="Oberbeckmann S."/>
            <person name="Bunk B."/>
            <person name="Jeske O."/>
            <person name="Meyerdierks A."/>
            <person name="Storesund J.E."/>
            <person name="Kallscheuer N."/>
            <person name="Luecker S."/>
            <person name="Lage O.M."/>
            <person name="Pohl T."/>
            <person name="Merkel B.J."/>
            <person name="Hornburger P."/>
            <person name="Mueller R.-W."/>
            <person name="Bruemmer F."/>
            <person name="Labrenz M."/>
            <person name="Spormann A.M."/>
            <person name="Op den Camp H."/>
            <person name="Overmann J."/>
            <person name="Amann R."/>
            <person name="Jetten M.S.M."/>
            <person name="Mascher T."/>
            <person name="Medema M.H."/>
            <person name="Devos D.P."/>
            <person name="Kaster A.-K."/>
            <person name="Ovreas L."/>
            <person name="Rohde M."/>
            <person name="Galperin M.Y."/>
            <person name="Jogler C."/>
        </authorList>
    </citation>
    <scope>NUCLEOTIDE SEQUENCE [LARGE SCALE GENOMIC DNA]</scope>
    <source>
        <strain evidence="1 2">Enr10</strain>
    </source>
</reference>
<organism evidence="1 2">
    <name type="scientific">Gimesia panareensis</name>
    <dbReference type="NCBI Taxonomy" id="2527978"/>
    <lineage>
        <taxon>Bacteria</taxon>
        <taxon>Pseudomonadati</taxon>
        <taxon>Planctomycetota</taxon>
        <taxon>Planctomycetia</taxon>
        <taxon>Planctomycetales</taxon>
        <taxon>Planctomycetaceae</taxon>
        <taxon>Gimesia</taxon>
    </lineage>
</organism>